<organism evidence="1 2">
    <name type="scientific">Vermiconidia calcicola</name>
    <dbReference type="NCBI Taxonomy" id="1690605"/>
    <lineage>
        <taxon>Eukaryota</taxon>
        <taxon>Fungi</taxon>
        <taxon>Dikarya</taxon>
        <taxon>Ascomycota</taxon>
        <taxon>Pezizomycotina</taxon>
        <taxon>Dothideomycetes</taxon>
        <taxon>Dothideomycetidae</taxon>
        <taxon>Mycosphaerellales</taxon>
        <taxon>Extremaceae</taxon>
        <taxon>Vermiconidia</taxon>
    </lineage>
</organism>
<comment type="caution">
    <text evidence="1">The sequence shown here is derived from an EMBL/GenBank/DDBJ whole genome shotgun (WGS) entry which is preliminary data.</text>
</comment>
<evidence type="ECO:0000313" key="2">
    <source>
        <dbReference type="Proteomes" id="UP001281147"/>
    </source>
</evidence>
<proteinExistence type="predicted"/>
<gene>
    <name evidence="1" type="ORF">LTR37_017717</name>
</gene>
<reference evidence="1" key="1">
    <citation type="submission" date="2023-07" db="EMBL/GenBank/DDBJ databases">
        <title>Black Yeasts Isolated from many extreme environments.</title>
        <authorList>
            <person name="Coleine C."/>
            <person name="Stajich J.E."/>
            <person name="Selbmann L."/>
        </authorList>
    </citation>
    <scope>NUCLEOTIDE SEQUENCE</scope>
    <source>
        <strain evidence="1">CCFEE 5714</strain>
    </source>
</reference>
<sequence>MAARKVIVFGPTGAVGSAAARTAASLGAEVTLAMRDTAKVIPGLDDEKEKNGAFERTQADLTNPDTVRDAVSKSGAKYAFIYLAFGMPDNMKSTIEALKSAGIELVVFLSSFTVRGDLRAIEPSDIIPYVHAQVELNLEEIFGADGFVAVRPGSFASNNLPYKEAIEKGEVKLWVPDAKLDNIVPEDIGRVCGTVLAKGSQDDQRVVYLYGPTLSTQSDTIKTLAEALGKDPKMTKADEQEAYKMFTEERGMPPHLANYMIRQARKAAPEGSEYHVFGTSIEEEHMSNVQKYTGQRATSLEEWAQQAFATS</sequence>
<name>A0ACC3MJ52_9PEZI</name>
<keyword evidence="2" id="KW-1185">Reference proteome</keyword>
<accession>A0ACC3MJ52</accession>
<evidence type="ECO:0000313" key="1">
    <source>
        <dbReference type="EMBL" id="KAK3697010.1"/>
    </source>
</evidence>
<protein>
    <submittedName>
        <fullName evidence="1">Uncharacterized protein</fullName>
    </submittedName>
</protein>
<dbReference type="Proteomes" id="UP001281147">
    <property type="component" value="Unassembled WGS sequence"/>
</dbReference>
<dbReference type="EMBL" id="JAUTXU010000233">
    <property type="protein sequence ID" value="KAK3697010.1"/>
    <property type="molecule type" value="Genomic_DNA"/>
</dbReference>